<comment type="caution">
    <text evidence="4">The sequence shown here is derived from an EMBL/GenBank/DDBJ whole genome shotgun (WGS) entry which is preliminary data.</text>
</comment>
<dbReference type="EMBL" id="BGPR01050716">
    <property type="protein sequence ID" value="GBO27678.1"/>
    <property type="molecule type" value="Genomic_DNA"/>
</dbReference>
<evidence type="ECO:0000313" key="2">
    <source>
        <dbReference type="EMBL" id="GBO27663.1"/>
    </source>
</evidence>
<evidence type="ECO:0000313" key="5">
    <source>
        <dbReference type="Proteomes" id="UP000499080"/>
    </source>
</evidence>
<proteinExistence type="predicted"/>
<dbReference type="AlphaFoldDB" id="A0A4Y2VSS8"/>
<keyword evidence="5" id="KW-1185">Reference proteome</keyword>
<evidence type="ECO:0000313" key="4">
    <source>
        <dbReference type="EMBL" id="GBO27751.1"/>
    </source>
</evidence>
<dbReference type="EMBL" id="BGPR01050691">
    <property type="protein sequence ID" value="GBO27663.1"/>
    <property type="molecule type" value="Genomic_DNA"/>
</dbReference>
<accession>A0A4Y2VSS8</accession>
<organism evidence="4 5">
    <name type="scientific">Araneus ventricosus</name>
    <name type="common">Orbweaver spider</name>
    <name type="synonym">Epeira ventricosa</name>
    <dbReference type="NCBI Taxonomy" id="182803"/>
    <lineage>
        <taxon>Eukaryota</taxon>
        <taxon>Metazoa</taxon>
        <taxon>Ecdysozoa</taxon>
        <taxon>Arthropoda</taxon>
        <taxon>Chelicerata</taxon>
        <taxon>Arachnida</taxon>
        <taxon>Araneae</taxon>
        <taxon>Araneomorphae</taxon>
        <taxon>Entelegynae</taxon>
        <taxon>Araneoidea</taxon>
        <taxon>Araneidae</taxon>
        <taxon>Araneus</taxon>
    </lineage>
</organism>
<evidence type="ECO:0000313" key="3">
    <source>
        <dbReference type="EMBL" id="GBO27678.1"/>
    </source>
</evidence>
<sequence>MILLIEENISFQRGLCKNDPFHAGPKVHLLCDSYRCGVTRHRVLEDPRLCRRGSVSRVVRVLESRRVSMLALVELGVAGTLVREGGFPHLNHLHDPVLLRHLQCGRHVGGAGWDALGALAPEGWTLARGAALDSEAELFGHLGT</sequence>
<dbReference type="EMBL" id="BGPR01050797">
    <property type="protein sequence ID" value="GBO27751.1"/>
    <property type="molecule type" value="Genomic_DNA"/>
</dbReference>
<evidence type="ECO:0000313" key="1">
    <source>
        <dbReference type="EMBL" id="GBO27531.1"/>
    </source>
</evidence>
<dbReference type="EMBL" id="BGPR01050540">
    <property type="protein sequence ID" value="GBO27531.1"/>
    <property type="molecule type" value="Genomic_DNA"/>
</dbReference>
<dbReference type="Proteomes" id="UP000499080">
    <property type="component" value="Unassembled WGS sequence"/>
</dbReference>
<protein>
    <submittedName>
        <fullName evidence="4">Uncharacterized protein</fullName>
    </submittedName>
</protein>
<reference evidence="4 5" key="1">
    <citation type="journal article" date="2019" name="Sci. Rep.">
        <title>Orb-weaving spider Araneus ventricosus genome elucidates the spidroin gene catalogue.</title>
        <authorList>
            <person name="Kono N."/>
            <person name="Nakamura H."/>
            <person name="Ohtoshi R."/>
            <person name="Moran D.A.P."/>
            <person name="Shinohara A."/>
            <person name="Yoshida Y."/>
            <person name="Fujiwara M."/>
            <person name="Mori M."/>
            <person name="Tomita M."/>
            <person name="Arakawa K."/>
        </authorList>
    </citation>
    <scope>NUCLEOTIDE SEQUENCE [LARGE SCALE GENOMIC DNA]</scope>
</reference>
<name>A0A4Y2VSS8_ARAVE</name>
<gene>
    <name evidence="3" type="ORF">AVEN_117073_1</name>
    <name evidence="4" type="ORF">AVEN_233153_1</name>
    <name evidence="1" type="ORF">AVEN_26180_1</name>
    <name evidence="2" type="ORF">AVEN_87058_1</name>
</gene>